<organism evidence="2">
    <name type="scientific">Drosophila subobscura</name>
    <name type="common">Fruit fly</name>
    <dbReference type="NCBI Taxonomy" id="7241"/>
    <lineage>
        <taxon>Eukaryota</taxon>
        <taxon>Metazoa</taxon>
        <taxon>Ecdysozoa</taxon>
        <taxon>Arthropoda</taxon>
        <taxon>Hexapoda</taxon>
        <taxon>Insecta</taxon>
        <taxon>Pterygota</taxon>
        <taxon>Neoptera</taxon>
        <taxon>Endopterygota</taxon>
        <taxon>Diptera</taxon>
        <taxon>Brachycera</taxon>
        <taxon>Muscomorpha</taxon>
        <taxon>Ephydroidea</taxon>
        <taxon>Drosophilidae</taxon>
        <taxon>Drosophila</taxon>
        <taxon>Sophophora</taxon>
    </lineage>
</organism>
<keyword evidence="1" id="KW-0472">Membrane</keyword>
<accession>O46181</accession>
<dbReference type="EMBL" id="U73802">
    <property type="protein sequence ID" value="AAB92390.1"/>
    <property type="molecule type" value="Genomic_DNA"/>
</dbReference>
<sequence length="73" mass="8614">PRHSIRDTRGSATTDCRKYIFNYRWCSTRSTHFWSTKKKLNQMVDMSLFFAGAISSFVSIIMSIFIYTFLFTP</sequence>
<reference evidence="2" key="1">
    <citation type="journal article" date="1997" name="Mol. Biol. Evol.">
        <title>bilbo, a non-LTR retrotransposon of Drosophila subobscura: a clue to the evolution of LINE-like elements in Drosophila.</title>
        <authorList>
            <person name="Blesa D."/>
            <person name="Martinez-Sebastian M.J."/>
        </authorList>
    </citation>
    <scope>NUCLEOTIDE SEQUENCE</scope>
    <source>
        <strain evidence="2">H271</strain>
    </source>
</reference>
<feature type="non-terminal residue" evidence="2">
    <location>
        <position position="1"/>
    </location>
</feature>
<evidence type="ECO:0000256" key="1">
    <source>
        <dbReference type="SAM" id="Phobius"/>
    </source>
</evidence>
<keyword evidence="1" id="KW-0812">Transmembrane</keyword>
<proteinExistence type="predicted"/>
<name>O46181_DROSU</name>
<dbReference type="AlphaFoldDB" id="O46181"/>
<evidence type="ECO:0000313" key="2">
    <source>
        <dbReference type="EMBL" id="AAB92390.1"/>
    </source>
</evidence>
<keyword evidence="1" id="KW-1133">Transmembrane helix</keyword>
<protein>
    <submittedName>
        <fullName evidence="2">Uncharacterized protein</fullName>
    </submittedName>
</protein>
<feature type="transmembrane region" description="Helical" evidence="1">
    <location>
        <begin position="48"/>
        <end position="70"/>
    </location>
</feature>